<name>A0ABQ5E2F8_9ASTR</name>
<keyword evidence="3" id="KW-1185">Reference proteome</keyword>
<comment type="caution">
    <text evidence="2">The sequence shown here is derived from an EMBL/GenBank/DDBJ whole genome shotgun (WGS) entry which is preliminary data.</text>
</comment>
<protein>
    <submittedName>
        <fullName evidence="2">Reverse transcriptase domain, reverse transcriptase zinc-binding domain protein</fullName>
    </submittedName>
</protein>
<dbReference type="Pfam" id="PF13966">
    <property type="entry name" value="zf-RVT"/>
    <property type="match status" value="1"/>
</dbReference>
<feature type="domain" description="Reverse transcriptase zinc-binding" evidence="1">
    <location>
        <begin position="24"/>
        <end position="64"/>
    </location>
</feature>
<accession>A0ABQ5E2F8</accession>
<keyword evidence="2" id="KW-0548">Nucleotidyltransferase</keyword>
<gene>
    <name evidence="2" type="ORF">Tco_0953522</name>
</gene>
<reference evidence="2" key="2">
    <citation type="submission" date="2022-01" db="EMBL/GenBank/DDBJ databases">
        <authorList>
            <person name="Yamashiro T."/>
            <person name="Shiraishi A."/>
            <person name="Satake H."/>
            <person name="Nakayama K."/>
        </authorList>
    </citation>
    <scope>NUCLEOTIDE SEQUENCE</scope>
</reference>
<dbReference type="InterPro" id="IPR026960">
    <property type="entry name" value="RVT-Znf"/>
</dbReference>
<evidence type="ECO:0000313" key="3">
    <source>
        <dbReference type="Proteomes" id="UP001151760"/>
    </source>
</evidence>
<dbReference type="GO" id="GO:0003964">
    <property type="term" value="F:RNA-directed DNA polymerase activity"/>
    <property type="evidence" value="ECO:0007669"/>
    <property type="project" value="UniProtKB-KW"/>
</dbReference>
<evidence type="ECO:0000313" key="2">
    <source>
        <dbReference type="EMBL" id="GJT44807.1"/>
    </source>
</evidence>
<proteinExistence type="predicted"/>
<keyword evidence="2" id="KW-0808">Transferase</keyword>
<organism evidence="2 3">
    <name type="scientific">Tanacetum coccineum</name>
    <dbReference type="NCBI Taxonomy" id="301880"/>
    <lineage>
        <taxon>Eukaryota</taxon>
        <taxon>Viridiplantae</taxon>
        <taxon>Streptophyta</taxon>
        <taxon>Embryophyta</taxon>
        <taxon>Tracheophyta</taxon>
        <taxon>Spermatophyta</taxon>
        <taxon>Magnoliopsida</taxon>
        <taxon>eudicotyledons</taxon>
        <taxon>Gunneridae</taxon>
        <taxon>Pentapetalae</taxon>
        <taxon>asterids</taxon>
        <taxon>campanulids</taxon>
        <taxon>Asterales</taxon>
        <taxon>Asteraceae</taxon>
        <taxon>Asteroideae</taxon>
        <taxon>Anthemideae</taxon>
        <taxon>Anthemidinae</taxon>
        <taxon>Tanacetum</taxon>
    </lineage>
</organism>
<sequence>MRMAIYTVSLMRNHIEKAVLLFDVQCNLDKRGIELDSLRCTVCDDALETSQHLWVDCVVARNVWDMVCKWWRHDDYPKDLQSLISWAGSNSFPSKMARYFDVVVQTTFSSIWHYRNKLCFDIKPPRKDTIGDDIKLLSHLWISHRSRNFQSCWLDWTIDPVNVCSKL</sequence>
<dbReference type="Proteomes" id="UP001151760">
    <property type="component" value="Unassembled WGS sequence"/>
</dbReference>
<evidence type="ECO:0000259" key="1">
    <source>
        <dbReference type="Pfam" id="PF13966"/>
    </source>
</evidence>
<keyword evidence="2" id="KW-0695">RNA-directed DNA polymerase</keyword>
<dbReference type="EMBL" id="BQNB010015845">
    <property type="protein sequence ID" value="GJT44807.1"/>
    <property type="molecule type" value="Genomic_DNA"/>
</dbReference>
<reference evidence="2" key="1">
    <citation type="journal article" date="2022" name="Int. J. Mol. Sci.">
        <title>Draft Genome of Tanacetum Coccineum: Genomic Comparison of Closely Related Tanacetum-Family Plants.</title>
        <authorList>
            <person name="Yamashiro T."/>
            <person name="Shiraishi A."/>
            <person name="Nakayama K."/>
            <person name="Satake H."/>
        </authorList>
    </citation>
    <scope>NUCLEOTIDE SEQUENCE</scope>
</reference>